<keyword evidence="1" id="KW-0378">Hydrolase</keyword>
<dbReference type="InterPro" id="IPR011108">
    <property type="entry name" value="RMMBL"/>
</dbReference>
<dbReference type="Pfam" id="PF10996">
    <property type="entry name" value="Beta-Casp"/>
    <property type="match status" value="1"/>
</dbReference>
<dbReference type="Gene3D" id="3.40.50.10890">
    <property type="match status" value="1"/>
</dbReference>
<dbReference type="RefSeq" id="WP_189577165.1">
    <property type="nucleotide sequence ID" value="NZ_BMXU01000003.1"/>
</dbReference>
<sequence>MRLEFLGGVGTVTGSKFLLHAHGRRILVDCGLFQGYKQLRLRNWASLPVSPSDIDAVVLTHAHIDHSGYLPLLVRNGFSGKVYCTSATADLCRILLPDSGFLQEREADFLNRHGIGKHRPAKPLYTLKDAERALKRLRPKEFGKAFEIEGIRITFRRAGHILGAASIEILSEGRKVLFSGDIGRPNSLTMHDPEDIASTDFLVVESTYGDRTHDQTDPEDVLEDIITRTSRRDGTVIIPAFAVGRTQTLLYHLHRLKAANRIPDLPVYLDSPMAVDATEIFLAHPRDHKLSPEDCRAAFGSVKYVRSTDGSKALDRNRAPKIIISASGMATGGRVLHHLKSFIEDSRNTILFAGFQAGGTRGARLTSGERRIKIHGEYFSVAAEVANLRMLSAHADVDEIIGWLKMFDSPPRQTFITHGEPNASDALRLRIQEELGWACTVPEHNSVHQLGS</sequence>
<comment type="caution">
    <text evidence="4">The sequence shown here is derived from an EMBL/GenBank/DDBJ whole genome shotgun (WGS) entry which is preliminary data.</text>
</comment>
<dbReference type="SMART" id="SM00849">
    <property type="entry name" value="Lactamase_B"/>
    <property type="match status" value="1"/>
</dbReference>
<gene>
    <name evidence="4" type="ORF">ACFONP_00530</name>
</gene>
<dbReference type="Pfam" id="PF00753">
    <property type="entry name" value="Lactamase_B"/>
    <property type="match status" value="1"/>
</dbReference>
<organism evidence="4 5">
    <name type="scientific">Parvularcula lutaonensis</name>
    <dbReference type="NCBI Taxonomy" id="491923"/>
    <lineage>
        <taxon>Bacteria</taxon>
        <taxon>Pseudomonadati</taxon>
        <taxon>Pseudomonadota</taxon>
        <taxon>Alphaproteobacteria</taxon>
        <taxon>Parvularculales</taxon>
        <taxon>Parvularculaceae</taxon>
        <taxon>Parvularcula</taxon>
    </lineage>
</organism>
<dbReference type="Proteomes" id="UP001595607">
    <property type="component" value="Unassembled WGS sequence"/>
</dbReference>
<dbReference type="SUPFAM" id="SSF56281">
    <property type="entry name" value="Metallo-hydrolase/oxidoreductase"/>
    <property type="match status" value="1"/>
</dbReference>
<dbReference type="InterPro" id="IPR050698">
    <property type="entry name" value="MBL"/>
</dbReference>
<evidence type="ECO:0000259" key="3">
    <source>
        <dbReference type="SMART" id="SM01027"/>
    </source>
</evidence>
<evidence type="ECO:0000313" key="4">
    <source>
        <dbReference type="EMBL" id="MFC3301214.1"/>
    </source>
</evidence>
<proteinExistence type="predicted"/>
<dbReference type="InterPro" id="IPR001279">
    <property type="entry name" value="Metallo-B-lactamas"/>
</dbReference>
<feature type="domain" description="Beta-Casp" evidence="3">
    <location>
        <begin position="246"/>
        <end position="365"/>
    </location>
</feature>
<reference evidence="5" key="1">
    <citation type="journal article" date="2019" name="Int. J. Syst. Evol. Microbiol.">
        <title>The Global Catalogue of Microorganisms (GCM) 10K type strain sequencing project: providing services to taxonomists for standard genome sequencing and annotation.</title>
        <authorList>
            <consortium name="The Broad Institute Genomics Platform"/>
            <consortium name="The Broad Institute Genome Sequencing Center for Infectious Disease"/>
            <person name="Wu L."/>
            <person name="Ma J."/>
        </authorList>
    </citation>
    <scope>NUCLEOTIDE SEQUENCE [LARGE SCALE GENOMIC DNA]</scope>
    <source>
        <strain evidence="5">KCTC 22245</strain>
    </source>
</reference>
<dbReference type="Pfam" id="PF07521">
    <property type="entry name" value="RMMBL"/>
    <property type="match status" value="1"/>
</dbReference>
<dbReference type="InterPro" id="IPR022712">
    <property type="entry name" value="Beta_Casp"/>
</dbReference>
<protein>
    <submittedName>
        <fullName evidence="4">MBL fold metallo-hydrolase</fullName>
    </submittedName>
</protein>
<keyword evidence="5" id="KW-1185">Reference proteome</keyword>
<name>A0ABV7M732_9PROT</name>
<dbReference type="PANTHER" id="PTHR11203">
    <property type="entry name" value="CLEAVAGE AND POLYADENYLATION SPECIFICITY FACTOR FAMILY MEMBER"/>
    <property type="match status" value="1"/>
</dbReference>
<feature type="domain" description="Metallo-beta-lactamase" evidence="2">
    <location>
        <begin position="13"/>
        <end position="241"/>
    </location>
</feature>
<dbReference type="CDD" id="cd16295">
    <property type="entry name" value="TTHA0252-CPSF-like_MBL-fold"/>
    <property type="match status" value="1"/>
</dbReference>
<evidence type="ECO:0000256" key="1">
    <source>
        <dbReference type="ARBA" id="ARBA00022801"/>
    </source>
</evidence>
<accession>A0ABV7M732</accession>
<dbReference type="EMBL" id="JBHRVA010000001">
    <property type="protein sequence ID" value="MFC3301214.1"/>
    <property type="molecule type" value="Genomic_DNA"/>
</dbReference>
<dbReference type="InterPro" id="IPR036866">
    <property type="entry name" value="RibonucZ/Hydroxyglut_hydro"/>
</dbReference>
<dbReference type="Gene3D" id="3.60.15.10">
    <property type="entry name" value="Ribonuclease Z/Hydroxyacylglutathione hydrolase-like"/>
    <property type="match status" value="1"/>
</dbReference>
<dbReference type="SMART" id="SM01027">
    <property type="entry name" value="Beta-Casp"/>
    <property type="match status" value="1"/>
</dbReference>
<evidence type="ECO:0000259" key="2">
    <source>
        <dbReference type="SMART" id="SM00849"/>
    </source>
</evidence>
<dbReference type="PANTHER" id="PTHR11203:SF37">
    <property type="entry name" value="INTEGRATOR COMPLEX SUBUNIT 11"/>
    <property type="match status" value="1"/>
</dbReference>
<evidence type="ECO:0000313" key="5">
    <source>
        <dbReference type="Proteomes" id="UP001595607"/>
    </source>
</evidence>